<dbReference type="AlphaFoldDB" id="A0A6P1DT64"/>
<evidence type="ECO:0000313" key="8">
    <source>
        <dbReference type="EMBL" id="NEX20650.1"/>
    </source>
</evidence>
<keyword evidence="5" id="KW-0378">Hydrolase</keyword>
<evidence type="ECO:0000256" key="7">
    <source>
        <dbReference type="ARBA" id="ARBA00023016"/>
    </source>
</evidence>
<sequence>MNSKEFKRWLAKQGATFQTGKGSHLKIFLNGRQSVMPMHHAELKTGTVEAIKKQLGLKGD</sequence>
<dbReference type="InterPro" id="IPR012933">
    <property type="entry name" value="HicA_mRNA_interferase"/>
</dbReference>
<proteinExistence type="inferred from homology"/>
<dbReference type="GO" id="GO:0004519">
    <property type="term" value="F:endonuclease activity"/>
    <property type="evidence" value="ECO:0007669"/>
    <property type="project" value="UniProtKB-KW"/>
</dbReference>
<keyword evidence="9" id="KW-1185">Reference proteome</keyword>
<dbReference type="GO" id="GO:0003729">
    <property type="term" value="F:mRNA binding"/>
    <property type="evidence" value="ECO:0007669"/>
    <property type="project" value="InterPro"/>
</dbReference>
<gene>
    <name evidence="8" type="ORF">G3480_10065</name>
</gene>
<keyword evidence="7" id="KW-0346">Stress response</keyword>
<protein>
    <submittedName>
        <fullName evidence="8">Type II toxin-antitoxin system HicA family toxin</fullName>
    </submittedName>
</protein>
<evidence type="ECO:0000256" key="2">
    <source>
        <dbReference type="ARBA" id="ARBA00022649"/>
    </source>
</evidence>
<evidence type="ECO:0000256" key="4">
    <source>
        <dbReference type="ARBA" id="ARBA00022759"/>
    </source>
</evidence>
<dbReference type="Pfam" id="PF07927">
    <property type="entry name" value="HicA_toxin"/>
    <property type="match status" value="1"/>
</dbReference>
<dbReference type="InterPro" id="IPR038570">
    <property type="entry name" value="HicA_sf"/>
</dbReference>
<evidence type="ECO:0000256" key="3">
    <source>
        <dbReference type="ARBA" id="ARBA00022722"/>
    </source>
</evidence>
<dbReference type="GO" id="GO:0016787">
    <property type="term" value="F:hydrolase activity"/>
    <property type="evidence" value="ECO:0007669"/>
    <property type="project" value="UniProtKB-KW"/>
</dbReference>
<keyword evidence="3" id="KW-0540">Nuclease</keyword>
<evidence type="ECO:0000256" key="6">
    <source>
        <dbReference type="ARBA" id="ARBA00022884"/>
    </source>
</evidence>
<keyword evidence="4" id="KW-0255">Endonuclease</keyword>
<dbReference type="EMBL" id="JAAIJR010000033">
    <property type="protein sequence ID" value="NEX20650.1"/>
    <property type="molecule type" value="Genomic_DNA"/>
</dbReference>
<evidence type="ECO:0000256" key="1">
    <source>
        <dbReference type="ARBA" id="ARBA00006620"/>
    </source>
</evidence>
<dbReference type="Gene3D" id="3.30.920.30">
    <property type="entry name" value="Hypothetical protein"/>
    <property type="match status" value="1"/>
</dbReference>
<reference evidence="8 9" key="2">
    <citation type="submission" date="2020-02" db="EMBL/GenBank/DDBJ databases">
        <title>Genome sequences of Thiorhodococcus mannitoliphagus and Thiorhodococcus minor, purple sulfur photosynthetic bacteria in the gammaproteobacterial family, Chromatiaceae.</title>
        <authorList>
            <person name="Aviles F.A."/>
            <person name="Meyer T.E."/>
            <person name="Kyndt J.A."/>
        </authorList>
    </citation>
    <scope>NUCLEOTIDE SEQUENCE [LARGE SCALE GENOMIC DNA]</scope>
    <source>
        <strain evidence="8 9">DSM 18266</strain>
    </source>
</reference>
<organism evidence="8 9">
    <name type="scientific">Thiorhodococcus mannitoliphagus</name>
    <dbReference type="NCBI Taxonomy" id="329406"/>
    <lineage>
        <taxon>Bacteria</taxon>
        <taxon>Pseudomonadati</taxon>
        <taxon>Pseudomonadota</taxon>
        <taxon>Gammaproteobacteria</taxon>
        <taxon>Chromatiales</taxon>
        <taxon>Chromatiaceae</taxon>
        <taxon>Thiorhodococcus</taxon>
    </lineage>
</organism>
<evidence type="ECO:0000313" key="9">
    <source>
        <dbReference type="Proteomes" id="UP000471640"/>
    </source>
</evidence>
<accession>A0A6P1DT64</accession>
<keyword evidence="2" id="KW-1277">Toxin-antitoxin system</keyword>
<comment type="similarity">
    <text evidence="1">Belongs to the HicA mRNA interferase family.</text>
</comment>
<dbReference type="Proteomes" id="UP000471640">
    <property type="component" value="Unassembled WGS sequence"/>
</dbReference>
<dbReference type="SUPFAM" id="SSF54786">
    <property type="entry name" value="YcfA/nrd intein domain"/>
    <property type="match status" value="1"/>
</dbReference>
<reference evidence="9" key="1">
    <citation type="journal article" date="2020" name="Microbiol. Resour. Announc.">
        <title>Draft Genome Sequences of Thiorhodococcus mannitoliphagus and Thiorhodococcus minor, Purple Sulfur Photosynthetic Bacteria in the Gammaproteobacterial Family Chromatiaceae.</title>
        <authorList>
            <person name="Aviles F.A."/>
            <person name="Meyer T.E."/>
            <person name="Kyndt J.A."/>
        </authorList>
    </citation>
    <scope>NUCLEOTIDE SEQUENCE [LARGE SCALE GENOMIC DNA]</scope>
    <source>
        <strain evidence="9">DSM 18266</strain>
    </source>
</reference>
<evidence type="ECO:0000256" key="5">
    <source>
        <dbReference type="ARBA" id="ARBA00022801"/>
    </source>
</evidence>
<name>A0A6P1DT64_9GAMM</name>
<keyword evidence="6" id="KW-0694">RNA-binding</keyword>
<comment type="caution">
    <text evidence="8">The sequence shown here is derived from an EMBL/GenBank/DDBJ whole genome shotgun (WGS) entry which is preliminary data.</text>
</comment>
<dbReference type="RefSeq" id="WP_164653759.1">
    <property type="nucleotide sequence ID" value="NZ_JAAIJR010000033.1"/>
</dbReference>